<organism evidence="8 9">
    <name type="scientific">Methanothrix harundinacea</name>
    <dbReference type="NCBI Taxonomy" id="301375"/>
    <lineage>
        <taxon>Archaea</taxon>
        <taxon>Methanobacteriati</taxon>
        <taxon>Methanobacteriota</taxon>
        <taxon>Stenosarchaea group</taxon>
        <taxon>Methanomicrobia</taxon>
        <taxon>Methanotrichales</taxon>
        <taxon>Methanotrichaceae</taxon>
        <taxon>Methanothrix</taxon>
    </lineage>
</organism>
<accession>A0A101IHI4</accession>
<dbReference type="SUPFAM" id="SSF54786">
    <property type="entry name" value="YcfA/nrd intein domain"/>
    <property type="match status" value="1"/>
</dbReference>
<evidence type="ECO:0000313" key="9">
    <source>
        <dbReference type="Proteomes" id="UP000053961"/>
    </source>
</evidence>
<proteinExistence type="predicted"/>
<dbReference type="Pfam" id="PF07927">
    <property type="entry name" value="HicA_toxin"/>
    <property type="match status" value="1"/>
</dbReference>
<name>A0A101IHI4_9EURY</name>
<dbReference type="AlphaFoldDB" id="A0A101IHI4"/>
<evidence type="ECO:0000256" key="5">
    <source>
        <dbReference type="ARBA" id="ARBA00022884"/>
    </source>
</evidence>
<dbReference type="GO" id="GO:0003729">
    <property type="term" value="F:mRNA binding"/>
    <property type="evidence" value="ECO:0007669"/>
    <property type="project" value="InterPro"/>
</dbReference>
<keyword evidence="5" id="KW-0694">RNA-binding</keyword>
<dbReference type="Proteomes" id="UP000057043">
    <property type="component" value="Unassembled WGS sequence"/>
</dbReference>
<dbReference type="EMBL" id="LGHB01000035">
    <property type="protein sequence ID" value="KUK95357.1"/>
    <property type="molecule type" value="Genomic_DNA"/>
</dbReference>
<protein>
    <submittedName>
        <fullName evidence="8">YcfA family protein</fullName>
    </submittedName>
</protein>
<evidence type="ECO:0000313" key="8">
    <source>
        <dbReference type="EMBL" id="KUK95357.1"/>
    </source>
</evidence>
<evidence type="ECO:0000313" key="10">
    <source>
        <dbReference type="Proteomes" id="UP000057043"/>
    </source>
</evidence>
<evidence type="ECO:0000256" key="4">
    <source>
        <dbReference type="ARBA" id="ARBA00022801"/>
    </source>
</evidence>
<dbReference type="GO" id="GO:0016787">
    <property type="term" value="F:hydrolase activity"/>
    <property type="evidence" value="ECO:0007669"/>
    <property type="project" value="UniProtKB-KW"/>
</dbReference>
<comment type="caution">
    <text evidence="8">The sequence shown here is derived from an EMBL/GenBank/DDBJ whole genome shotgun (WGS) entry which is preliminary data.</text>
</comment>
<dbReference type="Proteomes" id="UP000053961">
    <property type="component" value="Unassembled WGS sequence"/>
</dbReference>
<reference evidence="8" key="1">
    <citation type="journal article" date="2015" name="MBio">
        <title>Genome-resolved metagenomic analysis reveals roles for candidate phyla and other microbial community members in biogeochemical transformations in oil reservoirs.</title>
        <authorList>
            <person name="Hu P."/>
            <person name="Tom L."/>
            <person name="Singh A."/>
            <person name="Thomas B.C."/>
            <person name="Baker B.J."/>
            <person name="Piceno Y.M."/>
            <person name="Andersen G.L."/>
            <person name="Banfield J.F."/>
        </authorList>
    </citation>
    <scope>NUCLEOTIDE SEQUENCE [LARGE SCALE GENOMIC DNA]</scope>
    <source>
        <strain evidence="8">56_747</strain>
    </source>
</reference>
<keyword evidence="2" id="KW-0540">Nuclease</keyword>
<evidence type="ECO:0000313" key="7">
    <source>
        <dbReference type="EMBL" id="KUK44085.1"/>
    </source>
</evidence>
<keyword evidence="4" id="KW-0378">Hydrolase</keyword>
<dbReference type="PATRIC" id="fig|301375.6.peg.1249"/>
<keyword evidence="6" id="KW-0346">Stress response</keyword>
<keyword evidence="1" id="KW-1277">Toxin-antitoxin system</keyword>
<dbReference type="EMBL" id="LGFT01000035">
    <property type="protein sequence ID" value="KUK44085.1"/>
    <property type="molecule type" value="Genomic_DNA"/>
</dbReference>
<dbReference type="Gene3D" id="3.30.920.30">
    <property type="entry name" value="Hypothetical protein"/>
    <property type="match status" value="1"/>
</dbReference>
<evidence type="ECO:0000256" key="2">
    <source>
        <dbReference type="ARBA" id="ARBA00022722"/>
    </source>
</evidence>
<dbReference type="GO" id="GO:0004519">
    <property type="term" value="F:endonuclease activity"/>
    <property type="evidence" value="ECO:0007669"/>
    <property type="project" value="UniProtKB-KW"/>
</dbReference>
<evidence type="ECO:0000256" key="6">
    <source>
        <dbReference type="ARBA" id="ARBA00023016"/>
    </source>
</evidence>
<dbReference type="InterPro" id="IPR038570">
    <property type="entry name" value="HicA_sf"/>
</dbReference>
<gene>
    <name evidence="7" type="ORF">XD72_1538</name>
    <name evidence="8" type="ORF">XE07_1816</name>
</gene>
<sequence>MKIRDVIKLIEADGWRLVTTRGSHRQFKHPFKKGRVTIAGKPDLDLHPKTLKSILNQADLKEVEDDQS</sequence>
<evidence type="ECO:0000256" key="1">
    <source>
        <dbReference type="ARBA" id="ARBA00022649"/>
    </source>
</evidence>
<reference evidence="9 10" key="2">
    <citation type="journal article" date="2015" name="MBio">
        <title>Genome-Resolved Metagenomic Analysis Reveals Roles for Candidate Phyla and Other Microbial Community Members in Biogeochemical Transformations in Oil Reservoirs.</title>
        <authorList>
            <person name="Hu P."/>
            <person name="Tom L."/>
            <person name="Singh A."/>
            <person name="Thomas B.C."/>
            <person name="Baker B.J."/>
            <person name="Piceno Y.M."/>
            <person name="Andersen G.L."/>
            <person name="Banfield J.F."/>
        </authorList>
    </citation>
    <scope>NUCLEOTIDE SEQUENCE [LARGE SCALE GENOMIC DNA]</scope>
    <source>
        <strain evidence="7">57_489</strain>
    </source>
</reference>
<dbReference type="InterPro" id="IPR012933">
    <property type="entry name" value="HicA_mRNA_interferase"/>
</dbReference>
<keyword evidence="3" id="KW-0255">Endonuclease</keyword>
<evidence type="ECO:0000256" key="3">
    <source>
        <dbReference type="ARBA" id="ARBA00022759"/>
    </source>
</evidence>